<dbReference type="Proteomes" id="UP000000759">
    <property type="component" value="Chromosome 3"/>
</dbReference>
<dbReference type="GO" id="GO:0005634">
    <property type="term" value="C:nucleus"/>
    <property type="evidence" value="ECO:0007669"/>
    <property type="project" value="UniProtKB-SubCell"/>
</dbReference>
<keyword evidence="8" id="KW-0067">ATP-binding</keyword>
<evidence type="ECO:0000256" key="6">
    <source>
        <dbReference type="ARBA" id="ARBA00022801"/>
    </source>
</evidence>
<dbReference type="InterPro" id="IPR006554">
    <property type="entry name" value="Helicase-like_DEXD_c2"/>
</dbReference>
<keyword evidence="10" id="KW-0411">Iron-sulfur</keyword>
<keyword evidence="4" id="KW-0479">Metal-binding</keyword>
<keyword evidence="12" id="KW-0539">Nucleus</keyword>
<reference evidence="15" key="2">
    <citation type="submission" date="2008-08" db="EMBL/GenBank/DDBJ databases">
        <authorList>
            <consortium name="Diatom Consortium"/>
            <person name="Grigoriev I."/>
            <person name="Grimwood J."/>
            <person name="Kuo A."/>
            <person name="Otillar R.P."/>
            <person name="Salamov A."/>
            <person name="Detter J.C."/>
            <person name="Lindquist E."/>
            <person name="Shapiro H."/>
            <person name="Lucas S."/>
            <person name="Glavina del Rio T."/>
            <person name="Pitluck S."/>
            <person name="Rokhsar D."/>
            <person name="Bowler C."/>
        </authorList>
    </citation>
    <scope>GENOME REANNOTATION</scope>
    <source>
        <strain evidence="15">CCAP 1055/1</strain>
    </source>
</reference>
<organism evidence="14 15">
    <name type="scientific">Phaeodactylum tricornutum (strain CCAP 1055/1)</name>
    <dbReference type="NCBI Taxonomy" id="556484"/>
    <lineage>
        <taxon>Eukaryota</taxon>
        <taxon>Sar</taxon>
        <taxon>Stramenopiles</taxon>
        <taxon>Ochrophyta</taxon>
        <taxon>Bacillariophyta</taxon>
        <taxon>Bacillariophyceae</taxon>
        <taxon>Bacillariophycidae</taxon>
        <taxon>Naviculales</taxon>
        <taxon>Phaeodactylaceae</taxon>
        <taxon>Phaeodactylum</taxon>
    </lineage>
</organism>
<feature type="non-terminal residue" evidence="14">
    <location>
        <position position="614"/>
    </location>
</feature>
<keyword evidence="6" id="KW-0378">Hydrolase</keyword>
<dbReference type="RefSeq" id="XP_002186244.1">
    <property type="nucleotide sequence ID" value="XM_002186208.1"/>
</dbReference>
<dbReference type="PaxDb" id="2850-Phatr10282"/>
<dbReference type="GeneID" id="7204067"/>
<dbReference type="EMBL" id="CP001142">
    <property type="protein sequence ID" value="ACI65714.1"/>
    <property type="molecule type" value="Genomic_DNA"/>
</dbReference>
<dbReference type="GO" id="GO:0003678">
    <property type="term" value="F:DNA helicase activity"/>
    <property type="evidence" value="ECO:0007669"/>
    <property type="project" value="InterPro"/>
</dbReference>
<dbReference type="GO" id="GO:0046872">
    <property type="term" value="F:metal ion binding"/>
    <property type="evidence" value="ECO:0007669"/>
    <property type="project" value="UniProtKB-KW"/>
</dbReference>
<evidence type="ECO:0000256" key="2">
    <source>
        <dbReference type="ARBA" id="ARBA00004123"/>
    </source>
</evidence>
<proteinExistence type="inferred from homology"/>
<evidence type="ECO:0000313" key="14">
    <source>
        <dbReference type="EMBL" id="ACI65714.1"/>
    </source>
</evidence>
<dbReference type="AlphaFoldDB" id="B5Y5T5"/>
<dbReference type="GO" id="GO:0003677">
    <property type="term" value="F:DNA binding"/>
    <property type="evidence" value="ECO:0007669"/>
    <property type="project" value="InterPro"/>
</dbReference>
<gene>
    <name evidence="14" type="ORF">PHATR_10282</name>
</gene>
<evidence type="ECO:0000256" key="12">
    <source>
        <dbReference type="ARBA" id="ARBA00023242"/>
    </source>
</evidence>
<evidence type="ECO:0000256" key="9">
    <source>
        <dbReference type="ARBA" id="ARBA00023004"/>
    </source>
</evidence>
<dbReference type="GO" id="GO:0034085">
    <property type="term" value="P:establishment of sister chromatid cohesion"/>
    <property type="evidence" value="ECO:0007669"/>
    <property type="project" value="TreeGrafter"/>
</dbReference>
<dbReference type="InterPro" id="IPR010614">
    <property type="entry name" value="RAD3-like_helicase_DEAD"/>
</dbReference>
<evidence type="ECO:0000256" key="11">
    <source>
        <dbReference type="ARBA" id="ARBA00023235"/>
    </source>
</evidence>
<evidence type="ECO:0000259" key="13">
    <source>
        <dbReference type="PROSITE" id="PS51193"/>
    </source>
</evidence>
<keyword evidence="15" id="KW-1185">Reference proteome</keyword>
<evidence type="ECO:0000256" key="1">
    <source>
        <dbReference type="ARBA" id="ARBA00001966"/>
    </source>
</evidence>
<keyword evidence="11" id="KW-0413">Isomerase</keyword>
<dbReference type="GO" id="GO:0051536">
    <property type="term" value="F:iron-sulfur cluster binding"/>
    <property type="evidence" value="ECO:0007669"/>
    <property type="project" value="UniProtKB-KW"/>
</dbReference>
<dbReference type="PANTHER" id="PTHR11472">
    <property type="entry name" value="DNA REPAIR DEAD HELICASE RAD3/XP-D SUBFAMILY MEMBER"/>
    <property type="match status" value="1"/>
</dbReference>
<dbReference type="CDD" id="cd18788">
    <property type="entry name" value="SF2_C_XPD"/>
    <property type="match status" value="1"/>
</dbReference>
<dbReference type="NCBIfam" id="TIGR00604">
    <property type="entry name" value="rad3"/>
    <property type="match status" value="1"/>
</dbReference>
<dbReference type="SMART" id="SM00488">
    <property type="entry name" value="DEXDc2"/>
    <property type="match status" value="1"/>
</dbReference>
<comment type="subcellular location">
    <subcellularLocation>
        <location evidence="2">Nucleus</location>
    </subcellularLocation>
</comment>
<evidence type="ECO:0000256" key="3">
    <source>
        <dbReference type="ARBA" id="ARBA00008435"/>
    </source>
</evidence>
<evidence type="ECO:0000256" key="4">
    <source>
        <dbReference type="ARBA" id="ARBA00022723"/>
    </source>
</evidence>
<dbReference type="Pfam" id="PF06733">
    <property type="entry name" value="DEAD_2"/>
    <property type="match status" value="1"/>
</dbReference>
<evidence type="ECO:0000256" key="5">
    <source>
        <dbReference type="ARBA" id="ARBA00022741"/>
    </source>
</evidence>
<evidence type="ECO:0000256" key="10">
    <source>
        <dbReference type="ARBA" id="ARBA00023014"/>
    </source>
</evidence>
<dbReference type="InterPro" id="IPR013020">
    <property type="entry name" value="Rad3/Chl1-like"/>
</dbReference>
<protein>
    <recommendedName>
        <fullName evidence="13">Helicase ATP-binding domain-containing protein</fullName>
    </recommendedName>
</protein>
<comment type="similarity">
    <text evidence="3">Belongs to the DEAD box helicase family. DEAH subfamily. DDX11/CHL1 sub-subfamily.</text>
</comment>
<dbReference type="STRING" id="556484.B5Y5T5"/>
<dbReference type="SMART" id="SM00491">
    <property type="entry name" value="HELICc2"/>
    <property type="match status" value="1"/>
</dbReference>
<comment type="cofactor">
    <cofactor evidence="1">
        <name>[4Fe-4S] cluster</name>
        <dbReference type="ChEBI" id="CHEBI:49883"/>
    </cofactor>
</comment>
<dbReference type="InterPro" id="IPR006555">
    <property type="entry name" value="ATP-dep_Helicase_C"/>
</dbReference>
<reference evidence="14 15" key="1">
    <citation type="journal article" date="2008" name="Nature">
        <title>The Phaeodactylum genome reveals the evolutionary history of diatom genomes.</title>
        <authorList>
            <person name="Bowler C."/>
            <person name="Allen A.E."/>
            <person name="Badger J.H."/>
            <person name="Grimwood J."/>
            <person name="Jabbari K."/>
            <person name="Kuo A."/>
            <person name="Maheswari U."/>
            <person name="Martens C."/>
            <person name="Maumus F."/>
            <person name="Otillar R.P."/>
            <person name="Rayko E."/>
            <person name="Salamov A."/>
            <person name="Vandepoele K."/>
            <person name="Beszteri B."/>
            <person name="Gruber A."/>
            <person name="Heijde M."/>
            <person name="Katinka M."/>
            <person name="Mock T."/>
            <person name="Valentin K."/>
            <person name="Verret F."/>
            <person name="Berges J.A."/>
            <person name="Brownlee C."/>
            <person name="Cadoret J.P."/>
            <person name="Chiovitti A."/>
            <person name="Choi C.J."/>
            <person name="Coesel S."/>
            <person name="De Martino A."/>
            <person name="Detter J.C."/>
            <person name="Durkin C."/>
            <person name="Falciatore A."/>
            <person name="Fournet J."/>
            <person name="Haruta M."/>
            <person name="Huysman M.J."/>
            <person name="Jenkins B.D."/>
            <person name="Jiroutova K."/>
            <person name="Jorgensen R.E."/>
            <person name="Joubert Y."/>
            <person name="Kaplan A."/>
            <person name="Kroger N."/>
            <person name="Kroth P.G."/>
            <person name="La Roche J."/>
            <person name="Lindquist E."/>
            <person name="Lommer M."/>
            <person name="Martin-Jezequel V."/>
            <person name="Lopez P.J."/>
            <person name="Lucas S."/>
            <person name="Mangogna M."/>
            <person name="McGinnis K."/>
            <person name="Medlin L.K."/>
            <person name="Montsant A."/>
            <person name="Oudot-Le Secq M.P."/>
            <person name="Napoli C."/>
            <person name="Obornik M."/>
            <person name="Parker M.S."/>
            <person name="Petit J.L."/>
            <person name="Porcel B.M."/>
            <person name="Poulsen N."/>
            <person name="Robison M."/>
            <person name="Rychlewski L."/>
            <person name="Rynearson T.A."/>
            <person name="Schmutz J."/>
            <person name="Shapiro H."/>
            <person name="Siaut M."/>
            <person name="Stanley M."/>
            <person name="Sussman M.R."/>
            <person name="Taylor A.R."/>
            <person name="Vardi A."/>
            <person name="von Dassow P."/>
            <person name="Vyverman W."/>
            <person name="Willis A."/>
            <person name="Wyrwicz L.S."/>
            <person name="Rokhsar D.S."/>
            <person name="Weissenbach J."/>
            <person name="Armbrust E.V."/>
            <person name="Green B.R."/>
            <person name="Van de Peer Y."/>
            <person name="Grigoriev I.V."/>
        </authorList>
    </citation>
    <scope>NUCLEOTIDE SEQUENCE [LARGE SCALE GENOMIC DNA]</scope>
    <source>
        <strain evidence="14 15">CCAP 1055/1</strain>
    </source>
</reference>
<dbReference type="GO" id="GO:0016818">
    <property type="term" value="F:hydrolase activity, acting on acid anhydrides, in phosphorus-containing anhydrides"/>
    <property type="evidence" value="ECO:0007669"/>
    <property type="project" value="InterPro"/>
</dbReference>
<dbReference type="InterPro" id="IPR045028">
    <property type="entry name" value="DinG/Rad3-like"/>
</dbReference>
<dbReference type="KEGG" id="pti:PHATR_10282"/>
<dbReference type="InParanoid" id="B5Y5T5"/>
<evidence type="ECO:0000256" key="8">
    <source>
        <dbReference type="ARBA" id="ARBA00022840"/>
    </source>
</evidence>
<dbReference type="GO" id="GO:0005524">
    <property type="term" value="F:ATP binding"/>
    <property type="evidence" value="ECO:0007669"/>
    <property type="project" value="UniProtKB-KW"/>
</dbReference>
<evidence type="ECO:0000313" key="15">
    <source>
        <dbReference type="Proteomes" id="UP000000759"/>
    </source>
</evidence>
<dbReference type="OrthoDB" id="267079at2759"/>
<accession>B5Y5T5</accession>
<sequence>VRKIIYAARTHSQLSQFVGELRRTAWGDHVRVVALGGRKALCGNAAVARLKSEAAVNEACLDLQKAKSCNCPLLASKDTVDTLAMHTLASVTDIEQASQLGKASQTCAYYASRTALAAAEVVVLPYSMLLSPQTRSAVGLSLKESLVIVDEAHNLPEALRSLHSCSLSLPVVMASLEQLALCTTKYASRLAGRNIYYLGQIRKVLVTFRKHFECTTPNHKLEERMVSPGELLIELKLDSVNLFKILRYLERSRLAQKLLGFTSLVSTEVQAKTGDEGDDAQETTTGISKHVSAMSLVQNFLEKLSLTGQEGKIVTDRPGISPNPDHNPRVRQRQHPAFRYVLLQPAVFFENVLTEAHALALVGGTLRPFVHVAAELLGNQISSSFAAFSCDHVVSPNNVLLQCHLKGPTGKSLDFRHQQRKTATACNELGATLLHLCRSVPSGMVVFLPSYSYEAHLVQHWKRSGIWNDLQKIKSIYREPKQSSQLDTTLQAYSRDALKGALLFSVIGGKMSEGINFSNDMARCVVVVGLPYPDITDPELLEKMAMMDRAPDKTISGRAYYQNLCMRAVNQSVGRAIRHADDYAAVVLCDQRYSEERIWSALPGWLKRGSRASP</sequence>
<feature type="domain" description="Helicase ATP-binding" evidence="13">
    <location>
        <begin position="1"/>
        <end position="215"/>
    </location>
</feature>
<dbReference type="PANTHER" id="PTHR11472:SF41">
    <property type="entry name" value="ATP-DEPENDENT DNA HELICASE DDX11-RELATED"/>
    <property type="match status" value="1"/>
</dbReference>
<evidence type="ECO:0000256" key="7">
    <source>
        <dbReference type="ARBA" id="ARBA00022806"/>
    </source>
</evidence>
<dbReference type="PROSITE" id="PS51193">
    <property type="entry name" value="HELICASE_ATP_BIND_2"/>
    <property type="match status" value="1"/>
</dbReference>
<name>B5Y5T5_PHATC</name>
<dbReference type="Gene3D" id="3.40.50.300">
    <property type="entry name" value="P-loop containing nucleotide triphosphate hydrolases"/>
    <property type="match status" value="2"/>
</dbReference>
<feature type="non-terminal residue" evidence="14">
    <location>
        <position position="1"/>
    </location>
</feature>
<dbReference type="GO" id="GO:0006139">
    <property type="term" value="P:nucleobase-containing compound metabolic process"/>
    <property type="evidence" value="ECO:0007669"/>
    <property type="project" value="InterPro"/>
</dbReference>
<dbReference type="InterPro" id="IPR027417">
    <property type="entry name" value="P-loop_NTPase"/>
</dbReference>
<dbReference type="eggNOG" id="KOG1133">
    <property type="taxonomic scope" value="Eukaryota"/>
</dbReference>
<keyword evidence="5" id="KW-0547">Nucleotide-binding</keyword>
<keyword evidence="9" id="KW-0408">Iron</keyword>
<keyword evidence="7" id="KW-0347">Helicase</keyword>
<dbReference type="InterPro" id="IPR014013">
    <property type="entry name" value="Helic_SF1/SF2_ATP-bd_DinG/Rad3"/>
</dbReference>
<dbReference type="Pfam" id="PF13307">
    <property type="entry name" value="Helicase_C_2"/>
    <property type="match status" value="1"/>
</dbReference>